<dbReference type="HOGENOM" id="CLU_000445_69_17_11"/>
<evidence type="ECO:0000256" key="1">
    <source>
        <dbReference type="ARBA" id="ARBA00022553"/>
    </source>
</evidence>
<dbReference type="Pfam" id="PF00072">
    <property type="entry name" value="Response_reg"/>
    <property type="match status" value="1"/>
</dbReference>
<dbReference type="KEGG" id="kra:Krad_0333"/>
<feature type="domain" description="Response regulatory" evidence="3">
    <location>
        <begin position="4"/>
        <end position="121"/>
    </location>
</feature>
<gene>
    <name evidence="4" type="ordered locus">Krad_0333</name>
</gene>
<dbReference type="SUPFAM" id="SSF52172">
    <property type="entry name" value="CheY-like"/>
    <property type="match status" value="1"/>
</dbReference>
<dbReference type="PANTHER" id="PTHR44591:SF3">
    <property type="entry name" value="RESPONSE REGULATORY DOMAIN-CONTAINING PROTEIN"/>
    <property type="match status" value="1"/>
</dbReference>
<dbReference type="PANTHER" id="PTHR44591">
    <property type="entry name" value="STRESS RESPONSE REGULATOR PROTEIN 1"/>
    <property type="match status" value="1"/>
</dbReference>
<dbReference type="InterPro" id="IPR050595">
    <property type="entry name" value="Bact_response_regulator"/>
</dbReference>
<reference evidence="5" key="1">
    <citation type="journal article" date="2008" name="PLoS ONE">
        <title>Survival in nuclear waste, extreme resistance, and potential applications gleaned from the genome sequence of Kineococcus radiotolerans SRS30216.</title>
        <authorList>
            <person name="Bagwell C.E."/>
            <person name="Bhat S."/>
            <person name="Hawkins G.M."/>
            <person name="Smith B.W."/>
            <person name="Biswas T."/>
            <person name="Hoover T.R."/>
            <person name="Saunders E."/>
            <person name="Han C.S."/>
            <person name="Tsodikov O.V."/>
            <person name="Shimkets L.J."/>
        </authorList>
    </citation>
    <scope>NUCLEOTIDE SEQUENCE [LARGE SCALE GENOMIC DNA]</scope>
    <source>
        <strain evidence="5">ATCC BAA-149 / DSM 14245 / SRS30216</strain>
    </source>
</reference>
<dbReference type="Proteomes" id="UP000001116">
    <property type="component" value="Chromosome"/>
</dbReference>
<protein>
    <submittedName>
        <fullName evidence="4">Response regulator receiver protein</fullName>
    </submittedName>
</protein>
<dbReference type="InterPro" id="IPR001789">
    <property type="entry name" value="Sig_transdc_resp-reg_receiver"/>
</dbReference>
<evidence type="ECO:0000256" key="2">
    <source>
        <dbReference type="PROSITE-ProRule" id="PRU00169"/>
    </source>
</evidence>
<name>A6W4T4_KINRD</name>
<sequence length="126" mass="12899">MARTVLVVDDEPHLRELAALSLERVGGFAVLTAGSAEECLAAVAEHGPDLVLLDAMMPGTDGPGTLARLRAAPAGAAVPVVFLTASVQRHQVAQLGALDVLGVLSKPFDPMELSAQVCGLAGWHGP</sequence>
<feature type="modified residue" description="4-aspartylphosphate" evidence="2">
    <location>
        <position position="54"/>
    </location>
</feature>
<accession>A6W4T4</accession>
<dbReference type="InterPro" id="IPR011006">
    <property type="entry name" value="CheY-like_superfamily"/>
</dbReference>
<dbReference type="OrthoDB" id="3197131at2"/>
<organism evidence="4 5">
    <name type="scientific">Kineococcus radiotolerans (strain ATCC BAA-149 / DSM 14245 / SRS30216)</name>
    <dbReference type="NCBI Taxonomy" id="266940"/>
    <lineage>
        <taxon>Bacteria</taxon>
        <taxon>Bacillati</taxon>
        <taxon>Actinomycetota</taxon>
        <taxon>Actinomycetes</taxon>
        <taxon>Kineosporiales</taxon>
        <taxon>Kineosporiaceae</taxon>
        <taxon>Kineococcus</taxon>
    </lineage>
</organism>
<evidence type="ECO:0000259" key="3">
    <source>
        <dbReference type="PROSITE" id="PS50110"/>
    </source>
</evidence>
<dbReference type="eggNOG" id="COG0745">
    <property type="taxonomic scope" value="Bacteria"/>
</dbReference>
<dbReference type="RefSeq" id="WP_012085349.1">
    <property type="nucleotide sequence ID" value="NC_009664.2"/>
</dbReference>
<dbReference type="GO" id="GO:0000160">
    <property type="term" value="P:phosphorelay signal transduction system"/>
    <property type="evidence" value="ECO:0007669"/>
    <property type="project" value="InterPro"/>
</dbReference>
<evidence type="ECO:0000313" key="5">
    <source>
        <dbReference type="Proteomes" id="UP000001116"/>
    </source>
</evidence>
<dbReference type="SMART" id="SM00448">
    <property type="entry name" value="REC"/>
    <property type="match status" value="1"/>
</dbReference>
<dbReference type="Gene3D" id="3.40.50.2300">
    <property type="match status" value="1"/>
</dbReference>
<keyword evidence="5" id="KW-1185">Reference proteome</keyword>
<dbReference type="PROSITE" id="PS50110">
    <property type="entry name" value="RESPONSE_REGULATORY"/>
    <property type="match status" value="1"/>
</dbReference>
<keyword evidence="1 2" id="KW-0597">Phosphoprotein</keyword>
<dbReference type="STRING" id="266940.Krad_0333"/>
<dbReference type="EMBL" id="CP000750">
    <property type="protein sequence ID" value="ABS01823.1"/>
    <property type="molecule type" value="Genomic_DNA"/>
</dbReference>
<dbReference type="AlphaFoldDB" id="A6W4T4"/>
<evidence type="ECO:0000313" key="4">
    <source>
        <dbReference type="EMBL" id="ABS01823.1"/>
    </source>
</evidence>
<proteinExistence type="predicted"/>